<accession>A0A0D0NA61</accession>
<feature type="transmembrane region" description="Helical" evidence="1">
    <location>
        <begin position="108"/>
        <end position="125"/>
    </location>
</feature>
<feature type="transmembrane region" description="Helical" evidence="1">
    <location>
        <begin position="145"/>
        <end position="173"/>
    </location>
</feature>
<dbReference type="PATRIC" id="fig|2064.6.peg.3008"/>
<comment type="caution">
    <text evidence="2">The sequence shown here is derived from an EMBL/GenBank/DDBJ whole genome shotgun (WGS) entry which is preliminary data.</text>
</comment>
<name>A0A0D0NA61_KITGR</name>
<dbReference type="RefSeq" id="WP_043911154.1">
    <property type="nucleotide sequence ID" value="NZ_JXZB01000002.1"/>
</dbReference>
<reference evidence="2 3" key="1">
    <citation type="submission" date="2015-02" db="EMBL/GenBank/DDBJ databases">
        <title>Draft genome sequence of Kitasatospora griseola MF730-N6, a bafilomycin, terpentecin and satosporin producer.</title>
        <authorList>
            <person name="Arens J.C."/>
            <person name="Haltli B."/>
            <person name="Kerr R.G."/>
        </authorList>
    </citation>
    <scope>NUCLEOTIDE SEQUENCE [LARGE SCALE GENOMIC DNA]</scope>
    <source>
        <strain evidence="2 3">MF730-N6</strain>
    </source>
</reference>
<gene>
    <name evidence="2" type="ORF">TR51_13975</name>
</gene>
<sequence length="179" mass="20104">MRFELLHPVPRLGGTARPVPPWAVRAARWIPLAVLPSCLWRLPFAFEFEMGQVYEVHRTWHWWVILYVFGLSVLSEGIAYLSFGLVAGWGEVVPAWLPLIGGRRIPPFAAIVPAALGGLALVALWDPLPLAFLDLGVPLVEYSNGWWKALAAAATLPLTLWGPLVLALTWAYYRRRREE</sequence>
<dbReference type="STRING" id="2064.TR51_13975"/>
<evidence type="ECO:0000313" key="2">
    <source>
        <dbReference type="EMBL" id="KIQ65120.1"/>
    </source>
</evidence>
<keyword evidence="1" id="KW-0472">Membrane</keyword>
<dbReference type="EMBL" id="JXZB01000002">
    <property type="protein sequence ID" value="KIQ65120.1"/>
    <property type="molecule type" value="Genomic_DNA"/>
</dbReference>
<dbReference type="AlphaFoldDB" id="A0A0D0NA61"/>
<dbReference type="Proteomes" id="UP000032066">
    <property type="component" value="Unassembled WGS sequence"/>
</dbReference>
<evidence type="ECO:0000313" key="3">
    <source>
        <dbReference type="Proteomes" id="UP000032066"/>
    </source>
</evidence>
<proteinExistence type="predicted"/>
<dbReference type="OrthoDB" id="2717873at2"/>
<evidence type="ECO:0000256" key="1">
    <source>
        <dbReference type="SAM" id="Phobius"/>
    </source>
</evidence>
<protein>
    <submittedName>
        <fullName evidence="2">Uncharacterized protein</fullName>
    </submittedName>
</protein>
<keyword evidence="1" id="KW-1133">Transmembrane helix</keyword>
<keyword evidence="3" id="KW-1185">Reference proteome</keyword>
<organism evidence="2 3">
    <name type="scientific">Kitasatospora griseola</name>
    <name type="common">Streptomyces griseolosporeus</name>
    <dbReference type="NCBI Taxonomy" id="2064"/>
    <lineage>
        <taxon>Bacteria</taxon>
        <taxon>Bacillati</taxon>
        <taxon>Actinomycetota</taxon>
        <taxon>Actinomycetes</taxon>
        <taxon>Kitasatosporales</taxon>
        <taxon>Streptomycetaceae</taxon>
        <taxon>Kitasatospora</taxon>
    </lineage>
</organism>
<keyword evidence="1" id="KW-0812">Transmembrane</keyword>